<gene>
    <name evidence="11" type="ORF">DC366_03490</name>
</gene>
<dbReference type="InterPro" id="IPR003593">
    <property type="entry name" value="AAA+_ATPase"/>
</dbReference>
<feature type="domain" description="ABC transporter" evidence="10">
    <location>
        <begin position="5"/>
        <end position="249"/>
    </location>
</feature>
<dbReference type="Gene3D" id="3.40.50.300">
    <property type="entry name" value="P-loop containing nucleotide triphosphate hydrolases"/>
    <property type="match status" value="1"/>
</dbReference>
<accession>A0A2T7GC57</accession>
<dbReference type="PROSITE" id="PS00211">
    <property type="entry name" value="ABC_TRANSPORTER_1"/>
    <property type="match status" value="1"/>
</dbReference>
<evidence type="ECO:0000256" key="9">
    <source>
        <dbReference type="ARBA" id="ARBA00023136"/>
    </source>
</evidence>
<keyword evidence="6" id="KW-0547">Nucleotide-binding</keyword>
<dbReference type="OrthoDB" id="9815712at2"/>
<dbReference type="Pfam" id="PF00005">
    <property type="entry name" value="ABC_tran"/>
    <property type="match status" value="1"/>
</dbReference>
<dbReference type="GO" id="GO:0015833">
    <property type="term" value="P:peptide transport"/>
    <property type="evidence" value="ECO:0007669"/>
    <property type="project" value="InterPro"/>
</dbReference>
<dbReference type="CDD" id="cd03257">
    <property type="entry name" value="ABC_NikE_OppD_transporters"/>
    <property type="match status" value="1"/>
</dbReference>
<dbReference type="InterPro" id="IPR013563">
    <property type="entry name" value="Oligopep_ABC_C"/>
</dbReference>
<dbReference type="PANTHER" id="PTHR43297:SF14">
    <property type="entry name" value="ATPASE AAA-TYPE CORE DOMAIN-CONTAINING PROTEIN"/>
    <property type="match status" value="1"/>
</dbReference>
<protein>
    <submittedName>
        <fullName evidence="11">ABC transporter ATP-binding protein</fullName>
    </submittedName>
</protein>
<proteinExistence type="inferred from homology"/>
<evidence type="ECO:0000259" key="10">
    <source>
        <dbReference type="PROSITE" id="PS50893"/>
    </source>
</evidence>
<evidence type="ECO:0000256" key="8">
    <source>
        <dbReference type="ARBA" id="ARBA00022967"/>
    </source>
</evidence>
<dbReference type="SMART" id="SM00382">
    <property type="entry name" value="AAA"/>
    <property type="match status" value="1"/>
</dbReference>
<evidence type="ECO:0000313" key="11">
    <source>
        <dbReference type="EMBL" id="PVA11993.1"/>
    </source>
</evidence>
<comment type="subcellular location">
    <subcellularLocation>
        <location evidence="1">Cell inner membrane</location>
        <topology evidence="1">Peripheral membrane protein</topology>
    </subcellularLocation>
</comment>
<dbReference type="RefSeq" id="WP_108690739.1">
    <property type="nucleotide sequence ID" value="NZ_QCYH01000001.1"/>
</dbReference>
<dbReference type="InterPro" id="IPR017871">
    <property type="entry name" value="ABC_transporter-like_CS"/>
</dbReference>
<dbReference type="AlphaFoldDB" id="A0A2T7GC57"/>
<dbReference type="InterPro" id="IPR003439">
    <property type="entry name" value="ABC_transporter-like_ATP-bd"/>
</dbReference>
<keyword evidence="3" id="KW-0813">Transport</keyword>
<evidence type="ECO:0000256" key="7">
    <source>
        <dbReference type="ARBA" id="ARBA00022840"/>
    </source>
</evidence>
<comment type="similarity">
    <text evidence="2">Belongs to the ABC transporter superfamily.</text>
</comment>
<dbReference type="SUPFAM" id="SSF52540">
    <property type="entry name" value="P-loop containing nucleoside triphosphate hydrolases"/>
    <property type="match status" value="1"/>
</dbReference>
<name>A0A2T7GC57_9RHOB</name>
<keyword evidence="7 11" id="KW-0067">ATP-binding</keyword>
<evidence type="ECO:0000256" key="2">
    <source>
        <dbReference type="ARBA" id="ARBA00005417"/>
    </source>
</evidence>
<keyword evidence="4" id="KW-1003">Cell membrane</keyword>
<dbReference type="GO" id="GO:0016887">
    <property type="term" value="F:ATP hydrolysis activity"/>
    <property type="evidence" value="ECO:0007669"/>
    <property type="project" value="InterPro"/>
</dbReference>
<keyword evidence="5" id="KW-0997">Cell inner membrane</keyword>
<evidence type="ECO:0000256" key="6">
    <source>
        <dbReference type="ARBA" id="ARBA00022741"/>
    </source>
</evidence>
<dbReference type="GO" id="GO:0005524">
    <property type="term" value="F:ATP binding"/>
    <property type="evidence" value="ECO:0007669"/>
    <property type="project" value="UniProtKB-KW"/>
</dbReference>
<evidence type="ECO:0000256" key="4">
    <source>
        <dbReference type="ARBA" id="ARBA00022475"/>
    </source>
</evidence>
<evidence type="ECO:0000256" key="1">
    <source>
        <dbReference type="ARBA" id="ARBA00004417"/>
    </source>
</evidence>
<evidence type="ECO:0000313" key="12">
    <source>
        <dbReference type="Proteomes" id="UP000244446"/>
    </source>
</evidence>
<reference evidence="11 12" key="1">
    <citation type="submission" date="2018-04" db="EMBL/GenBank/DDBJ databases">
        <title>Pelagivirga bohaiensis gen. nov., sp. nov., a bacterium isolated from the Bohai Sea.</title>
        <authorList>
            <person name="Ji X."/>
        </authorList>
    </citation>
    <scope>NUCLEOTIDE SEQUENCE [LARGE SCALE GENOMIC DNA]</scope>
    <source>
        <strain evidence="11 12">BH-SD19</strain>
    </source>
</reference>
<organism evidence="11 12">
    <name type="scientific">Pelagivirga sediminicola</name>
    <dbReference type="NCBI Taxonomy" id="2170575"/>
    <lineage>
        <taxon>Bacteria</taxon>
        <taxon>Pseudomonadati</taxon>
        <taxon>Pseudomonadota</taxon>
        <taxon>Alphaproteobacteria</taxon>
        <taxon>Rhodobacterales</taxon>
        <taxon>Paracoccaceae</taxon>
        <taxon>Pelagivirga</taxon>
    </lineage>
</organism>
<dbReference type="Pfam" id="PF08352">
    <property type="entry name" value="oligo_HPY"/>
    <property type="match status" value="1"/>
</dbReference>
<dbReference type="NCBIfam" id="TIGR01727">
    <property type="entry name" value="oligo_HPY"/>
    <property type="match status" value="1"/>
</dbReference>
<dbReference type="PANTHER" id="PTHR43297">
    <property type="entry name" value="OLIGOPEPTIDE TRANSPORT ATP-BINDING PROTEIN APPD"/>
    <property type="match status" value="1"/>
</dbReference>
<keyword evidence="9" id="KW-0472">Membrane</keyword>
<dbReference type="EMBL" id="QCYH01000001">
    <property type="protein sequence ID" value="PVA11993.1"/>
    <property type="molecule type" value="Genomic_DNA"/>
</dbReference>
<dbReference type="Proteomes" id="UP000244446">
    <property type="component" value="Unassembled WGS sequence"/>
</dbReference>
<sequence>MSDIAKASGVVVSYRTSRGALRALDGADLAVRAGETLAVVGESGSGKSTLGMAMGRVLPAEAEHEAGRIEVDGTDVFAAGAETLRALRRDKLGFVFQNPMTALDPTMRVGRQVARAMPGRPGDGEIAAQLTRAELPDPARVMRAYPHELSGGMAQRVVIAIAIARSPRLLIADEPTASLDASIREKVMATLRRLRDESGASLLVLSHDLRLMARHADRVAVMYGGRVVEIGPSAQVLEHPAHPYTRALLAAASGSEQPGERLEPIAGTPPTLMGRCEACSFAPRCAFSRDKCSKVRPEPRKVAGREVICHFAEEVLESSKEAPQ</sequence>
<dbReference type="InterPro" id="IPR050388">
    <property type="entry name" value="ABC_Ni/Peptide_Import"/>
</dbReference>
<keyword evidence="8" id="KW-1278">Translocase</keyword>
<keyword evidence="12" id="KW-1185">Reference proteome</keyword>
<dbReference type="PROSITE" id="PS50893">
    <property type="entry name" value="ABC_TRANSPORTER_2"/>
    <property type="match status" value="1"/>
</dbReference>
<comment type="caution">
    <text evidence="11">The sequence shown here is derived from an EMBL/GenBank/DDBJ whole genome shotgun (WGS) entry which is preliminary data.</text>
</comment>
<dbReference type="InterPro" id="IPR027417">
    <property type="entry name" value="P-loop_NTPase"/>
</dbReference>
<evidence type="ECO:0000256" key="5">
    <source>
        <dbReference type="ARBA" id="ARBA00022519"/>
    </source>
</evidence>
<dbReference type="GO" id="GO:0005886">
    <property type="term" value="C:plasma membrane"/>
    <property type="evidence" value="ECO:0007669"/>
    <property type="project" value="UniProtKB-SubCell"/>
</dbReference>
<evidence type="ECO:0000256" key="3">
    <source>
        <dbReference type="ARBA" id="ARBA00022448"/>
    </source>
</evidence>